<keyword evidence="8" id="KW-1185">Reference proteome</keyword>
<name>A0A0A2DGI4_9CORY</name>
<comment type="cofactor">
    <cofactor evidence="1">
        <name>Mg(2+)</name>
        <dbReference type="ChEBI" id="CHEBI:18420"/>
    </cofactor>
</comment>
<keyword evidence="3 4" id="KW-0378">Hydrolase</keyword>
<sequence>MTGDGWAVGTDGSRRWGTLGAAGLMLLTSAGEVLMQHRAKWTNRGGTWALPGGAIDTGESCADAALRETWEETGVLPELVTVRGELVTSRIELSHVLTRQPLASEDMELVDSFRDEVEGIGDPRDPRVQELMNDNRIEHPGHGGHLVFGLGGRFWWEIPDSSVSEWCYTVVLGTCDTVLELNPTAESTDLKWQPLDDLEQLDLMPEFSHSLPALREKIGELGLR</sequence>
<dbReference type="RefSeq" id="WP_035115290.1">
    <property type="nucleotide sequence ID" value="NZ_CP047046.1"/>
</dbReference>
<organism evidence="7 8">
    <name type="scientific">Corynebacterium auriscanis</name>
    <dbReference type="NCBI Taxonomy" id="99807"/>
    <lineage>
        <taxon>Bacteria</taxon>
        <taxon>Bacillati</taxon>
        <taxon>Actinomycetota</taxon>
        <taxon>Actinomycetes</taxon>
        <taxon>Mycobacteriales</taxon>
        <taxon>Corynebacteriaceae</taxon>
        <taxon>Corynebacterium</taxon>
    </lineage>
</organism>
<dbReference type="PROSITE" id="PS51462">
    <property type="entry name" value="NUDIX"/>
    <property type="match status" value="1"/>
</dbReference>
<evidence type="ECO:0000313" key="7">
    <source>
        <dbReference type="EMBL" id="KGM18295.1"/>
    </source>
</evidence>
<dbReference type="PROSITE" id="PS00893">
    <property type="entry name" value="NUDIX_BOX"/>
    <property type="match status" value="1"/>
</dbReference>
<dbReference type="PANTHER" id="PTHR43046:SF2">
    <property type="entry name" value="8-OXO-DGTP DIPHOSPHATASE-RELATED"/>
    <property type="match status" value="1"/>
</dbReference>
<evidence type="ECO:0000259" key="6">
    <source>
        <dbReference type="PROSITE" id="PS51462"/>
    </source>
</evidence>
<evidence type="ECO:0000256" key="3">
    <source>
        <dbReference type="ARBA" id="ARBA00022801"/>
    </source>
</evidence>
<reference evidence="7 8" key="1">
    <citation type="submission" date="2014-10" db="EMBL/GenBank/DDBJ databases">
        <title>Whole Genome sequence of Corynebacterium auriscanis strain CIP 106629.</title>
        <authorList>
            <person name="Hassan S.S."/>
            <person name="Jamal S.B."/>
            <person name="Tiwari S."/>
            <person name="Oliveira L.D.C."/>
            <person name="Souza F."/>
            <person name="Mariano D.C."/>
            <person name="Almeida S."/>
            <person name="Dorella F."/>
            <person name="Pereira F."/>
            <person name="Carvalho A."/>
            <person name="Leal C.A."/>
            <person name="Soares S.D.C."/>
            <person name="Figueiredo H.C."/>
            <person name="Silva A."/>
            <person name="Azevedo V.A."/>
        </authorList>
    </citation>
    <scope>NUCLEOTIDE SEQUENCE [LARGE SCALE GENOMIC DNA]</scope>
    <source>
        <strain evidence="7 8">CIP 106629</strain>
    </source>
</reference>
<dbReference type="InterPro" id="IPR020476">
    <property type="entry name" value="Nudix_hydrolase"/>
</dbReference>
<evidence type="ECO:0000256" key="1">
    <source>
        <dbReference type="ARBA" id="ARBA00001946"/>
    </source>
</evidence>
<keyword evidence="5" id="KW-0812">Transmembrane</keyword>
<dbReference type="EMBL" id="JRVJ01000018">
    <property type="protein sequence ID" value="KGM18295.1"/>
    <property type="molecule type" value="Genomic_DNA"/>
</dbReference>
<evidence type="ECO:0000256" key="5">
    <source>
        <dbReference type="SAM" id="Phobius"/>
    </source>
</evidence>
<keyword evidence="5" id="KW-0472">Membrane</keyword>
<dbReference type="Gene3D" id="3.90.79.10">
    <property type="entry name" value="Nucleoside Triphosphate Pyrophosphohydrolase"/>
    <property type="match status" value="1"/>
</dbReference>
<gene>
    <name evidence="7" type="ORF">MA47_08600</name>
</gene>
<dbReference type="PRINTS" id="PR00502">
    <property type="entry name" value="NUDIXFAMILY"/>
</dbReference>
<dbReference type="AlphaFoldDB" id="A0A0A2DGI4"/>
<evidence type="ECO:0000256" key="2">
    <source>
        <dbReference type="ARBA" id="ARBA00005582"/>
    </source>
</evidence>
<evidence type="ECO:0000256" key="4">
    <source>
        <dbReference type="RuleBase" id="RU003476"/>
    </source>
</evidence>
<proteinExistence type="inferred from homology"/>
<evidence type="ECO:0000313" key="8">
    <source>
        <dbReference type="Proteomes" id="UP000030145"/>
    </source>
</evidence>
<comment type="similarity">
    <text evidence="2 4">Belongs to the Nudix hydrolase family.</text>
</comment>
<dbReference type="GeneID" id="300553112"/>
<dbReference type="InterPro" id="IPR000086">
    <property type="entry name" value="NUDIX_hydrolase_dom"/>
</dbReference>
<dbReference type="Proteomes" id="UP000030145">
    <property type="component" value="Unassembled WGS sequence"/>
</dbReference>
<dbReference type="InterPro" id="IPR020084">
    <property type="entry name" value="NUDIX_hydrolase_CS"/>
</dbReference>
<dbReference type="SUPFAM" id="SSF55811">
    <property type="entry name" value="Nudix"/>
    <property type="match status" value="1"/>
</dbReference>
<feature type="domain" description="Nudix hydrolase" evidence="6">
    <location>
        <begin position="17"/>
        <end position="215"/>
    </location>
</feature>
<dbReference type="GO" id="GO:0016787">
    <property type="term" value="F:hydrolase activity"/>
    <property type="evidence" value="ECO:0007669"/>
    <property type="project" value="UniProtKB-KW"/>
</dbReference>
<dbReference type="PANTHER" id="PTHR43046">
    <property type="entry name" value="GDP-MANNOSE MANNOSYL HYDROLASE"/>
    <property type="match status" value="1"/>
</dbReference>
<protein>
    <submittedName>
        <fullName evidence="7">NUDIX hydrolase</fullName>
    </submittedName>
</protein>
<accession>A0A0A2DGI4</accession>
<feature type="transmembrane region" description="Helical" evidence="5">
    <location>
        <begin position="16"/>
        <end position="35"/>
    </location>
</feature>
<keyword evidence="5" id="KW-1133">Transmembrane helix</keyword>
<dbReference type="Pfam" id="PF00293">
    <property type="entry name" value="NUDIX"/>
    <property type="match status" value="1"/>
</dbReference>
<comment type="caution">
    <text evidence="7">The sequence shown here is derived from an EMBL/GenBank/DDBJ whole genome shotgun (WGS) entry which is preliminary data.</text>
</comment>
<dbReference type="InterPro" id="IPR015797">
    <property type="entry name" value="NUDIX_hydrolase-like_dom_sf"/>
</dbReference>